<sequence>MRTAMQKLGELGLDILSALDDSRCYARCEHGGACGLE</sequence>
<proteinExistence type="predicted"/>
<organism evidence="1">
    <name type="scientific">marine sediment metagenome</name>
    <dbReference type="NCBI Taxonomy" id="412755"/>
    <lineage>
        <taxon>unclassified sequences</taxon>
        <taxon>metagenomes</taxon>
        <taxon>ecological metagenomes</taxon>
    </lineage>
</organism>
<dbReference type="AlphaFoldDB" id="A0A0F8WTE1"/>
<accession>A0A0F8WTE1</accession>
<gene>
    <name evidence="1" type="ORF">LCGC14_3029030</name>
</gene>
<name>A0A0F8WTE1_9ZZZZ</name>
<feature type="non-terminal residue" evidence="1">
    <location>
        <position position="37"/>
    </location>
</feature>
<protein>
    <submittedName>
        <fullName evidence="1">Uncharacterized protein</fullName>
    </submittedName>
</protein>
<evidence type="ECO:0000313" key="1">
    <source>
        <dbReference type="EMBL" id="KKK59973.1"/>
    </source>
</evidence>
<comment type="caution">
    <text evidence="1">The sequence shown here is derived from an EMBL/GenBank/DDBJ whole genome shotgun (WGS) entry which is preliminary data.</text>
</comment>
<dbReference type="EMBL" id="LAZR01063199">
    <property type="protein sequence ID" value="KKK59973.1"/>
    <property type="molecule type" value="Genomic_DNA"/>
</dbReference>
<reference evidence="1" key="1">
    <citation type="journal article" date="2015" name="Nature">
        <title>Complex archaea that bridge the gap between prokaryotes and eukaryotes.</title>
        <authorList>
            <person name="Spang A."/>
            <person name="Saw J.H."/>
            <person name="Jorgensen S.L."/>
            <person name="Zaremba-Niedzwiedzka K."/>
            <person name="Martijn J."/>
            <person name="Lind A.E."/>
            <person name="van Eijk R."/>
            <person name="Schleper C."/>
            <person name="Guy L."/>
            <person name="Ettema T.J."/>
        </authorList>
    </citation>
    <scope>NUCLEOTIDE SEQUENCE</scope>
</reference>